<name>A0A154BQ59_ANASB</name>
<proteinExistence type="inferred from homology"/>
<evidence type="ECO:0000256" key="2">
    <source>
        <dbReference type="ARBA" id="ARBA00022723"/>
    </source>
</evidence>
<dbReference type="PANTHER" id="PTHR42738:SF7">
    <property type="entry name" value="HYDROXYMETHYLGLUTARYL-COA LYASE"/>
    <property type="match status" value="1"/>
</dbReference>
<dbReference type="OrthoDB" id="9784013at2"/>
<reference evidence="5 6" key="1">
    <citation type="submission" date="2016-02" db="EMBL/GenBank/DDBJ databases">
        <title>Anaerosporomusa subterraneum gen. nov., sp. nov., a spore-forming obligate anaerobe isolated from saprolite.</title>
        <authorList>
            <person name="Choi J.K."/>
            <person name="Shah M."/>
            <person name="Yee N."/>
        </authorList>
    </citation>
    <scope>NUCLEOTIDE SEQUENCE [LARGE SCALE GENOMIC DNA]</scope>
    <source>
        <strain evidence="5 6">RU4</strain>
    </source>
</reference>
<dbReference type="AlphaFoldDB" id="A0A154BQ59"/>
<dbReference type="NCBIfam" id="NF004283">
    <property type="entry name" value="PRK05692.1"/>
    <property type="match status" value="1"/>
</dbReference>
<evidence type="ECO:0000256" key="3">
    <source>
        <dbReference type="ARBA" id="ARBA00023239"/>
    </source>
</evidence>
<evidence type="ECO:0000313" key="6">
    <source>
        <dbReference type="Proteomes" id="UP000076268"/>
    </source>
</evidence>
<dbReference type="STRING" id="1794912.AXX12_06045"/>
<comment type="similarity">
    <text evidence="1">Belongs to the HMG-CoA lyase family.</text>
</comment>
<dbReference type="SUPFAM" id="SSF51569">
    <property type="entry name" value="Aldolase"/>
    <property type="match status" value="1"/>
</dbReference>
<comment type="caution">
    <text evidence="5">The sequence shown here is derived from an EMBL/GenBank/DDBJ whole genome shotgun (WGS) entry which is preliminary data.</text>
</comment>
<gene>
    <name evidence="5" type="ORF">AXX12_06045</name>
</gene>
<keyword evidence="6" id="KW-1185">Reference proteome</keyword>
<accession>A0A154BQ59</accession>
<dbReference type="Pfam" id="PF00682">
    <property type="entry name" value="HMGL-like"/>
    <property type="match status" value="1"/>
</dbReference>
<protein>
    <submittedName>
        <fullName evidence="5">Hydroxymethylglutaryl-CoA lyase</fullName>
    </submittedName>
</protein>
<dbReference type="Proteomes" id="UP000076268">
    <property type="component" value="Unassembled WGS sequence"/>
</dbReference>
<keyword evidence="2" id="KW-0479">Metal-binding</keyword>
<dbReference type="PANTHER" id="PTHR42738">
    <property type="entry name" value="HYDROXYMETHYLGLUTARYL-COA LYASE"/>
    <property type="match status" value="1"/>
</dbReference>
<keyword evidence="3 5" id="KW-0456">Lyase</keyword>
<dbReference type="PROSITE" id="PS50991">
    <property type="entry name" value="PYR_CT"/>
    <property type="match status" value="1"/>
</dbReference>
<evidence type="ECO:0000259" key="4">
    <source>
        <dbReference type="PROSITE" id="PS50991"/>
    </source>
</evidence>
<dbReference type="CDD" id="cd07938">
    <property type="entry name" value="DRE_TIM_HMGL"/>
    <property type="match status" value="1"/>
</dbReference>
<dbReference type="GO" id="GO:0046951">
    <property type="term" value="P:ketone body biosynthetic process"/>
    <property type="evidence" value="ECO:0007669"/>
    <property type="project" value="TreeGrafter"/>
</dbReference>
<dbReference type="InterPro" id="IPR013785">
    <property type="entry name" value="Aldolase_TIM"/>
</dbReference>
<evidence type="ECO:0000313" key="5">
    <source>
        <dbReference type="EMBL" id="KYZ76000.1"/>
    </source>
</evidence>
<dbReference type="FunFam" id="3.20.20.70:FF:000071">
    <property type="entry name" value="Hydroxymethylglutaryl-CoA lyase"/>
    <property type="match status" value="1"/>
</dbReference>
<dbReference type="EMBL" id="LSGP01000017">
    <property type="protein sequence ID" value="KYZ76000.1"/>
    <property type="molecule type" value="Genomic_DNA"/>
</dbReference>
<dbReference type="GO" id="GO:0046872">
    <property type="term" value="F:metal ion binding"/>
    <property type="evidence" value="ECO:0007669"/>
    <property type="project" value="UniProtKB-KW"/>
</dbReference>
<sequence>MELTAKRIEVTEVGPRDGFQNVKTFIPTQDKVEIIKGLIESGIKSLELTSFVSPKAIPQLADSTAVCQSILEQYGGRIKASALVPNLKGAQAAWDAGIREVACVVSVTPEHNKANINRTHDESLAEIAKMVEGLPGMKVRVDLATALACPFTGWVLPDAVAALAKKVTALGINKLVLADTIGVATPDRVHALAVRMQRDFPDVSFSLHLHDTRGMGLANTLAGVMAGITTFETSVGGLGGCPFAPGAAGNTATEDMVSMFNEMGIETGVDMEKLLQVVGVVGNKVDAPLSSHMAKAKIYDCFQRAR</sequence>
<dbReference type="GO" id="GO:0004419">
    <property type="term" value="F:hydroxymethylglutaryl-CoA lyase activity"/>
    <property type="evidence" value="ECO:0007669"/>
    <property type="project" value="TreeGrafter"/>
</dbReference>
<dbReference type="RefSeq" id="WP_066240674.1">
    <property type="nucleotide sequence ID" value="NZ_LSGP01000017.1"/>
</dbReference>
<feature type="domain" description="Pyruvate carboxyltransferase" evidence="4">
    <location>
        <begin position="8"/>
        <end position="275"/>
    </location>
</feature>
<evidence type="ECO:0000256" key="1">
    <source>
        <dbReference type="ARBA" id="ARBA00009405"/>
    </source>
</evidence>
<dbReference type="InterPro" id="IPR043594">
    <property type="entry name" value="HMGL"/>
</dbReference>
<dbReference type="InterPro" id="IPR000891">
    <property type="entry name" value="PYR_CT"/>
</dbReference>
<dbReference type="GO" id="GO:0006552">
    <property type="term" value="P:L-leucine catabolic process"/>
    <property type="evidence" value="ECO:0007669"/>
    <property type="project" value="TreeGrafter"/>
</dbReference>
<organism evidence="5 6">
    <name type="scientific">Anaerosporomusa subterranea</name>
    <dbReference type="NCBI Taxonomy" id="1794912"/>
    <lineage>
        <taxon>Bacteria</taxon>
        <taxon>Bacillati</taxon>
        <taxon>Bacillota</taxon>
        <taxon>Negativicutes</taxon>
        <taxon>Acetonemataceae</taxon>
        <taxon>Anaerosporomusa</taxon>
    </lineage>
</organism>
<dbReference type="Gene3D" id="3.20.20.70">
    <property type="entry name" value="Aldolase class I"/>
    <property type="match status" value="1"/>
</dbReference>